<accession>A0A4U9INI7</accession>
<dbReference type="InterPro" id="IPR027417">
    <property type="entry name" value="P-loop_NTPase"/>
</dbReference>
<dbReference type="Gene3D" id="3.40.50.300">
    <property type="entry name" value="P-loop containing nucleotide triphosphate hydrolases"/>
    <property type="match status" value="1"/>
</dbReference>
<dbReference type="PANTHER" id="PTHR11070">
    <property type="entry name" value="UVRD / RECB / PCRA DNA HELICASE FAMILY MEMBER"/>
    <property type="match status" value="1"/>
</dbReference>
<dbReference type="GO" id="GO:0000724">
    <property type="term" value="P:double-strand break repair via homologous recombination"/>
    <property type="evidence" value="ECO:0007669"/>
    <property type="project" value="TreeGrafter"/>
</dbReference>
<dbReference type="PANTHER" id="PTHR11070:SF30">
    <property type="entry name" value="F-BOX DNA HELICASE 1"/>
    <property type="match status" value="1"/>
</dbReference>
<evidence type="ECO:0000256" key="1">
    <source>
        <dbReference type="SAM" id="MobiDB-lite"/>
    </source>
</evidence>
<organism evidence="3 4">
    <name type="scientific">Leclercia adecarboxylata</name>
    <dbReference type="NCBI Taxonomy" id="83655"/>
    <lineage>
        <taxon>Bacteria</taxon>
        <taxon>Pseudomonadati</taxon>
        <taxon>Pseudomonadota</taxon>
        <taxon>Gammaproteobacteria</taxon>
        <taxon>Enterobacterales</taxon>
        <taxon>Enterobacteriaceae</taxon>
        <taxon>Leclercia</taxon>
    </lineage>
</organism>
<dbReference type="GO" id="GO:0031297">
    <property type="term" value="P:replication fork processing"/>
    <property type="evidence" value="ECO:0007669"/>
    <property type="project" value="TreeGrafter"/>
</dbReference>
<dbReference type="EMBL" id="LR590464">
    <property type="protein sequence ID" value="VTP78141.1"/>
    <property type="molecule type" value="Genomic_DNA"/>
</dbReference>
<name>A0A4U9INI7_9ENTR</name>
<gene>
    <name evidence="3" type="ORF">NCTC13032_06102</name>
</gene>
<feature type="region of interest" description="Disordered" evidence="1">
    <location>
        <begin position="98"/>
        <end position="132"/>
    </location>
</feature>
<sequence length="132" mass="15065">MNQAIRLLDDFFPLPQKLAIMRRQVVTHEKDAQVTVSTAHRSKGLEWPVVMLSEDFTDITDPLLSEDERQDETNLLYVAVTRARRTLVLNELMRWLSDEGGKNRETTHETVPSGNGESADRHEETGKTSESE</sequence>
<dbReference type="Pfam" id="PF13538">
    <property type="entry name" value="UvrD_C_2"/>
    <property type="match status" value="1"/>
</dbReference>
<proteinExistence type="predicted"/>
<dbReference type="SUPFAM" id="SSF52540">
    <property type="entry name" value="P-loop containing nucleoside triphosphate hydrolases"/>
    <property type="match status" value="1"/>
</dbReference>
<evidence type="ECO:0000259" key="2">
    <source>
        <dbReference type="Pfam" id="PF13538"/>
    </source>
</evidence>
<dbReference type="InterPro" id="IPR027785">
    <property type="entry name" value="UvrD-like_helicase_C"/>
</dbReference>
<evidence type="ECO:0000313" key="4">
    <source>
        <dbReference type="Proteomes" id="UP000310719"/>
    </source>
</evidence>
<dbReference type="AlphaFoldDB" id="A0A4U9INI7"/>
<dbReference type="GO" id="GO:0016787">
    <property type="term" value="F:hydrolase activity"/>
    <property type="evidence" value="ECO:0007669"/>
    <property type="project" value="UniProtKB-KW"/>
</dbReference>
<feature type="compositionally biased region" description="Basic and acidic residues" evidence="1">
    <location>
        <begin position="118"/>
        <end position="132"/>
    </location>
</feature>
<feature type="domain" description="UvrD-like helicase C-terminal" evidence="2">
    <location>
        <begin position="34"/>
        <end position="89"/>
    </location>
</feature>
<feature type="compositionally biased region" description="Basic and acidic residues" evidence="1">
    <location>
        <begin position="98"/>
        <end position="108"/>
    </location>
</feature>
<dbReference type="GO" id="GO:0005524">
    <property type="term" value="F:ATP binding"/>
    <property type="evidence" value="ECO:0007669"/>
    <property type="project" value="UniProtKB-KW"/>
</dbReference>
<protein>
    <submittedName>
        <fullName evidence="3">Putative recombination protein RecB</fullName>
    </submittedName>
</protein>
<dbReference type="GO" id="GO:0043138">
    <property type="term" value="F:3'-5' DNA helicase activity"/>
    <property type="evidence" value="ECO:0007669"/>
    <property type="project" value="TreeGrafter"/>
</dbReference>
<reference evidence="3 4" key="1">
    <citation type="submission" date="2019-05" db="EMBL/GenBank/DDBJ databases">
        <authorList>
            <consortium name="Pathogen Informatics"/>
        </authorList>
    </citation>
    <scope>NUCLEOTIDE SEQUENCE [LARGE SCALE GENOMIC DNA]</scope>
    <source>
        <strain evidence="3 4">NCTC13032</strain>
    </source>
</reference>
<dbReference type="InterPro" id="IPR000212">
    <property type="entry name" value="DNA_helicase_UvrD/REP"/>
</dbReference>
<dbReference type="GO" id="GO:0003677">
    <property type="term" value="F:DNA binding"/>
    <property type="evidence" value="ECO:0007669"/>
    <property type="project" value="InterPro"/>
</dbReference>
<dbReference type="Proteomes" id="UP000310719">
    <property type="component" value="Chromosome"/>
</dbReference>
<evidence type="ECO:0000313" key="3">
    <source>
        <dbReference type="EMBL" id="VTP78141.1"/>
    </source>
</evidence>